<dbReference type="EMBL" id="JAVHNS010000008">
    <property type="protein sequence ID" value="KAK6345870.1"/>
    <property type="molecule type" value="Genomic_DNA"/>
</dbReference>
<reference evidence="1 2" key="1">
    <citation type="submission" date="2019-10" db="EMBL/GenBank/DDBJ databases">
        <authorList>
            <person name="Palmer J.M."/>
        </authorList>
    </citation>
    <scope>NUCLEOTIDE SEQUENCE [LARGE SCALE GENOMIC DNA]</scope>
    <source>
        <strain evidence="1 2">TWF730</strain>
    </source>
</reference>
<name>A0AAV9UQ45_9PEZI</name>
<sequence length="479" mass="53598">MFWFKKRVLSRKNRSSSSSAPPTIANMSTLDSGSRTSILDLPNELLIPILNDVVATIKPHEAIRSGIVKLSSTCQRFHQIMQLFLESTCYIGISIPVKEPGAEAWKAAPVSVSKPVTVSYRLLRYNTKGARGPFVRKLDIYGGFRSTYPQYQGYQNRGNIISRPDRQRKIGGSKVDIVANALHEIPREIIPKFNNLLTASIQNTPDSLFTHLIPGLQAVLAYCPLLATLKLQLVVSIEKSNELEALYKGLADGGMEPSARLSNLDIFITERNMRTRLYPIEILGRVFGSSISSVKTLSLTYIAGETDGAAPTTPEPPEKWKLPSLRCLKFPATSEHTNKIITDYLDVDYHYIQEMTISGLLAGSFDPDKNQATSLIRQMSGLKSLCIEVMNNGNVPWLEFILFQDIPTFFPSLYRLEVIIERDVWRSAGTAKMEHLVASLKNLGLKYEHQREVDSIDSGFAPGYINGSDITYRFFISNR</sequence>
<proteinExistence type="predicted"/>
<accession>A0AAV9UQ45</accession>
<evidence type="ECO:0008006" key="3">
    <source>
        <dbReference type="Google" id="ProtNLM"/>
    </source>
</evidence>
<evidence type="ECO:0000313" key="2">
    <source>
        <dbReference type="Proteomes" id="UP001373714"/>
    </source>
</evidence>
<gene>
    <name evidence="1" type="ORF">TWF730_010213</name>
</gene>
<protein>
    <recommendedName>
        <fullName evidence="3">F-box domain-containing protein</fullName>
    </recommendedName>
</protein>
<organism evidence="1 2">
    <name type="scientific">Orbilia blumenaviensis</name>
    <dbReference type="NCBI Taxonomy" id="1796055"/>
    <lineage>
        <taxon>Eukaryota</taxon>
        <taxon>Fungi</taxon>
        <taxon>Dikarya</taxon>
        <taxon>Ascomycota</taxon>
        <taxon>Pezizomycotina</taxon>
        <taxon>Orbiliomycetes</taxon>
        <taxon>Orbiliales</taxon>
        <taxon>Orbiliaceae</taxon>
        <taxon>Orbilia</taxon>
    </lineage>
</organism>
<dbReference type="Proteomes" id="UP001373714">
    <property type="component" value="Unassembled WGS sequence"/>
</dbReference>
<evidence type="ECO:0000313" key="1">
    <source>
        <dbReference type="EMBL" id="KAK6345870.1"/>
    </source>
</evidence>
<keyword evidence="2" id="KW-1185">Reference proteome</keyword>
<dbReference type="AlphaFoldDB" id="A0AAV9UQ45"/>
<comment type="caution">
    <text evidence="1">The sequence shown here is derived from an EMBL/GenBank/DDBJ whole genome shotgun (WGS) entry which is preliminary data.</text>
</comment>